<keyword evidence="3" id="KW-0804">Transcription</keyword>
<dbReference type="Gene3D" id="1.10.10.60">
    <property type="entry name" value="Homeodomain-like"/>
    <property type="match status" value="1"/>
</dbReference>
<dbReference type="PROSITE" id="PS01081">
    <property type="entry name" value="HTH_TETR_1"/>
    <property type="match status" value="1"/>
</dbReference>
<reference evidence="4" key="1">
    <citation type="submission" date="2016-08" db="EMBL/GenBank/DDBJ databases">
        <title>Sequencing, Assembly and Comparative Genomics of S. aureofaciens ATCC 10762.</title>
        <authorList>
            <person name="Gradnigo J.S."/>
            <person name="Johnson N."/>
            <person name="Somerville G.A."/>
        </authorList>
    </citation>
    <scope>NUCLEOTIDE SEQUENCE [LARGE SCALE GENOMIC DNA]</scope>
    <source>
        <strain evidence="4">ATCC 10762</strain>
    </source>
</reference>
<evidence type="ECO:0000256" key="1">
    <source>
        <dbReference type="ARBA" id="ARBA00023015"/>
    </source>
</evidence>
<dbReference type="EMBL" id="JPRF03000032">
    <property type="protein sequence ID" value="OEV35737.1"/>
    <property type="molecule type" value="Genomic_DNA"/>
</dbReference>
<evidence type="ECO:0000256" key="2">
    <source>
        <dbReference type="ARBA" id="ARBA00023125"/>
    </source>
</evidence>
<dbReference type="AlphaFoldDB" id="A0A1E7N4W3"/>
<evidence type="ECO:0000313" key="4">
    <source>
        <dbReference type="EMBL" id="OEV35737.1"/>
    </source>
</evidence>
<dbReference type="InterPro" id="IPR023772">
    <property type="entry name" value="DNA-bd_HTH_TetR-type_CS"/>
</dbReference>
<dbReference type="GO" id="GO:0045892">
    <property type="term" value="P:negative regulation of DNA-templated transcription"/>
    <property type="evidence" value="ECO:0007669"/>
    <property type="project" value="UniProtKB-ARBA"/>
</dbReference>
<name>A0A1E7N4W3_KITAU</name>
<dbReference type="PANTHER" id="PTHR30055">
    <property type="entry name" value="HTH-TYPE TRANSCRIPTIONAL REGULATOR RUTR"/>
    <property type="match status" value="1"/>
</dbReference>
<dbReference type="OrthoDB" id="5185169at2"/>
<dbReference type="GO" id="GO:0000976">
    <property type="term" value="F:transcription cis-regulatory region binding"/>
    <property type="evidence" value="ECO:0007669"/>
    <property type="project" value="TreeGrafter"/>
</dbReference>
<dbReference type="InterPro" id="IPR001647">
    <property type="entry name" value="HTH_TetR"/>
</dbReference>
<accession>A0A1E7N4W3</accession>
<comment type="caution">
    <text evidence="4">The sequence shown here is derived from an EMBL/GenBank/DDBJ whole genome shotgun (WGS) entry which is preliminary data.</text>
</comment>
<dbReference type="InterPro" id="IPR009057">
    <property type="entry name" value="Homeodomain-like_sf"/>
</dbReference>
<protein>
    <submittedName>
        <fullName evidence="4">TetR family transcriptional regulator</fullName>
    </submittedName>
</protein>
<dbReference type="SUPFAM" id="SSF46689">
    <property type="entry name" value="Homeodomain-like"/>
    <property type="match status" value="1"/>
</dbReference>
<organism evidence="4 5">
    <name type="scientific">Kitasatospora aureofaciens</name>
    <name type="common">Streptomyces aureofaciens</name>
    <dbReference type="NCBI Taxonomy" id="1894"/>
    <lineage>
        <taxon>Bacteria</taxon>
        <taxon>Bacillati</taxon>
        <taxon>Actinomycetota</taxon>
        <taxon>Actinomycetes</taxon>
        <taxon>Kitasatosporales</taxon>
        <taxon>Streptomycetaceae</taxon>
        <taxon>Kitasatospora</taxon>
    </lineage>
</organism>
<dbReference type="PANTHER" id="PTHR30055:SF234">
    <property type="entry name" value="HTH-TYPE TRANSCRIPTIONAL REGULATOR BETI"/>
    <property type="match status" value="1"/>
</dbReference>
<evidence type="ECO:0000313" key="5">
    <source>
        <dbReference type="Proteomes" id="UP000037395"/>
    </source>
</evidence>
<dbReference type="KEGG" id="kau:B6264_20325"/>
<sequence length="212" mass="23161">MARMSGLRELKKERTRRAISEAAIALFLEHGFDQVSVADVAAAAEVSKPTLFSYFGSKEDLVVHRFADHQEQAADVVRGRGEGETVLDALRRDFLDGLARRDPVTGLNDHPQVLAFTSLVYGTPSLAARVGAYVARAERSLADALREAPDLAPPRELTAQLLAAQVTATQRVLALHNWRRIHEGGRTADDLHPEAAADADRAFELLARGYTP</sequence>
<dbReference type="Pfam" id="PF00440">
    <property type="entry name" value="TetR_N"/>
    <property type="match status" value="1"/>
</dbReference>
<dbReference type="InterPro" id="IPR050109">
    <property type="entry name" value="HTH-type_TetR-like_transc_reg"/>
</dbReference>
<keyword evidence="5" id="KW-1185">Reference proteome</keyword>
<dbReference type="PRINTS" id="PR00455">
    <property type="entry name" value="HTHTETR"/>
</dbReference>
<evidence type="ECO:0000256" key="3">
    <source>
        <dbReference type="ARBA" id="ARBA00023163"/>
    </source>
</evidence>
<dbReference type="GO" id="GO:0003700">
    <property type="term" value="F:DNA-binding transcription factor activity"/>
    <property type="evidence" value="ECO:0007669"/>
    <property type="project" value="TreeGrafter"/>
</dbReference>
<proteinExistence type="predicted"/>
<dbReference type="Proteomes" id="UP000037395">
    <property type="component" value="Unassembled WGS sequence"/>
</dbReference>
<dbReference type="PROSITE" id="PS50977">
    <property type="entry name" value="HTH_TETR_2"/>
    <property type="match status" value="1"/>
</dbReference>
<dbReference type="FunFam" id="1.10.10.60:FF:000141">
    <property type="entry name" value="TetR family transcriptional regulator"/>
    <property type="match status" value="1"/>
</dbReference>
<keyword evidence="2" id="KW-0238">DNA-binding</keyword>
<keyword evidence="1" id="KW-0805">Transcription regulation</keyword>
<gene>
    <name evidence="4" type="ORF">HS99_0007555</name>
</gene>
<dbReference type="Gene3D" id="1.10.357.10">
    <property type="entry name" value="Tetracycline Repressor, domain 2"/>
    <property type="match status" value="1"/>
</dbReference>